<gene>
    <name evidence="1" type="ORF">NLG97_g7712</name>
</gene>
<organism evidence="1 2">
    <name type="scientific">Lecanicillium saksenae</name>
    <dbReference type="NCBI Taxonomy" id="468837"/>
    <lineage>
        <taxon>Eukaryota</taxon>
        <taxon>Fungi</taxon>
        <taxon>Dikarya</taxon>
        <taxon>Ascomycota</taxon>
        <taxon>Pezizomycotina</taxon>
        <taxon>Sordariomycetes</taxon>
        <taxon>Hypocreomycetidae</taxon>
        <taxon>Hypocreales</taxon>
        <taxon>Cordycipitaceae</taxon>
        <taxon>Lecanicillium</taxon>
    </lineage>
</organism>
<name>A0ACC1QL29_9HYPO</name>
<accession>A0ACC1QL29</accession>
<sequence>MQSRSRLYHQLIPQLCVVLRSSLYARHPTTSNVKLVELLLRKGAAVSKLNQEKKTPYQLTIESKALPFGPKLEIARLRVDAGAKVQTSGPQEVTLLMLAASKRLRFTCRLLIRRGADPTTKDDLSHNVFYHARNADWFVDLVEDERVRKHGLGRK</sequence>
<proteinExistence type="predicted"/>
<reference evidence="1" key="1">
    <citation type="submission" date="2022-07" db="EMBL/GenBank/DDBJ databases">
        <title>Genome Sequence of Lecanicillium saksenae.</title>
        <authorList>
            <person name="Buettner E."/>
        </authorList>
    </citation>
    <scope>NUCLEOTIDE SEQUENCE</scope>
    <source>
        <strain evidence="1">VT-O1</strain>
    </source>
</reference>
<comment type="caution">
    <text evidence="1">The sequence shown here is derived from an EMBL/GenBank/DDBJ whole genome shotgun (WGS) entry which is preliminary data.</text>
</comment>
<dbReference type="Proteomes" id="UP001148737">
    <property type="component" value="Unassembled WGS sequence"/>
</dbReference>
<dbReference type="EMBL" id="JANAKD010001222">
    <property type="protein sequence ID" value="KAJ3481885.1"/>
    <property type="molecule type" value="Genomic_DNA"/>
</dbReference>
<evidence type="ECO:0000313" key="1">
    <source>
        <dbReference type="EMBL" id="KAJ3481885.1"/>
    </source>
</evidence>
<keyword evidence="2" id="KW-1185">Reference proteome</keyword>
<protein>
    <submittedName>
        <fullName evidence="1">Uncharacterized protein</fullName>
    </submittedName>
</protein>
<evidence type="ECO:0000313" key="2">
    <source>
        <dbReference type="Proteomes" id="UP001148737"/>
    </source>
</evidence>